<evidence type="ECO:0000256" key="1">
    <source>
        <dbReference type="ARBA" id="ARBA00008569"/>
    </source>
</evidence>
<evidence type="ECO:0000313" key="10">
    <source>
        <dbReference type="EMBL" id="PFH61243.1"/>
    </source>
</evidence>
<dbReference type="GO" id="GO:0008168">
    <property type="term" value="F:methyltransferase activity"/>
    <property type="evidence" value="ECO:0007669"/>
    <property type="project" value="UniProtKB-KW"/>
</dbReference>
<dbReference type="EC" id="2.1.1.282" evidence="2"/>
<dbReference type="OrthoDB" id="263283at2759"/>
<evidence type="ECO:0000313" key="11">
    <source>
        <dbReference type="Proteomes" id="UP000037136"/>
    </source>
</evidence>
<sequence length="317" mass="34800">MRRQRLLPDPTSSFSKKKARILQQLALPDGEYTDASPKGSVDEAIRPLIEDINRFDGFVTTSSCAGRVSVFLEGIKTPAAAENAQRTPTAGVGGKGAGGTWLFVSHKPVARDEPWADALEFVEDTVANGREDRLIHFKFEPMILHVLTTSPAHAQLLLRAGLQAGFRESGAINIEPAHYDDNEQSTTPMVAIRSQGLGLESLIGCQAGDGRRRCFVSADYLETLRTIADERFIENAKRIDRFRAAFLDAVQDPALRAVGWEDVATRRERMRTEGLRRRAALAVEATESTHHSDCDIPFCGDEAAVDGYNVQHLAVGE</sequence>
<evidence type="ECO:0000256" key="5">
    <source>
        <dbReference type="ARBA" id="ARBA00022691"/>
    </source>
</evidence>
<dbReference type="STRING" id="268505.A0A2A9PK30"/>
<comment type="caution">
    <text evidence="10">The sequence shown here is derived from an EMBL/GenBank/DDBJ whole genome shotgun (WGS) entry which is preliminary data.</text>
</comment>
<reference evidence="10 11" key="2">
    <citation type="journal article" date="2017" name="Sci. Rep.">
        <title>Ant-infecting Ophiocordyceps genomes reveal a high diversity of potential behavioral manipulation genes and a possible major role for enterotoxins.</title>
        <authorList>
            <person name="de Bekker C."/>
            <person name="Ohm R.A."/>
            <person name="Evans H.C."/>
            <person name="Brachmann A."/>
            <person name="Hughes D.P."/>
        </authorList>
    </citation>
    <scope>NUCLEOTIDE SEQUENCE [LARGE SCALE GENOMIC DNA]</scope>
    <source>
        <strain evidence="10 11">SC16a</strain>
    </source>
</reference>
<evidence type="ECO:0000256" key="3">
    <source>
        <dbReference type="ARBA" id="ARBA00022603"/>
    </source>
</evidence>
<keyword evidence="11" id="KW-1185">Reference proteome</keyword>
<dbReference type="EMBL" id="LAZP02000082">
    <property type="protein sequence ID" value="PFH61243.1"/>
    <property type="molecule type" value="Genomic_DNA"/>
</dbReference>
<protein>
    <recommendedName>
        <fullName evidence="2">tRNA(Phe) 7-[(3-amino-3-carboxypropyl)-4-demethylwyosine(37)-N(4)]-methyltransferase</fullName>
        <ecNumber evidence="2">2.1.1.282</ecNumber>
    </recommendedName>
    <alternativeName>
        <fullName evidence="7">tRNA(Phe) 7-((3-amino-3-carboxypropyl)-4-demethylwyosine(37)-N(4))-methyltransferase</fullName>
    </alternativeName>
</protein>
<dbReference type="GO" id="GO:0008033">
    <property type="term" value="P:tRNA processing"/>
    <property type="evidence" value="ECO:0007669"/>
    <property type="project" value="UniProtKB-KW"/>
</dbReference>
<organism evidence="10 11">
    <name type="scientific">Ophiocordyceps unilateralis</name>
    <name type="common">Zombie-ant fungus</name>
    <name type="synonym">Torrubia unilateralis</name>
    <dbReference type="NCBI Taxonomy" id="268505"/>
    <lineage>
        <taxon>Eukaryota</taxon>
        <taxon>Fungi</taxon>
        <taxon>Dikarya</taxon>
        <taxon>Ascomycota</taxon>
        <taxon>Pezizomycotina</taxon>
        <taxon>Sordariomycetes</taxon>
        <taxon>Hypocreomycetidae</taxon>
        <taxon>Hypocreales</taxon>
        <taxon>Ophiocordycipitaceae</taxon>
        <taxon>Ophiocordyceps</taxon>
    </lineage>
</organism>
<dbReference type="PANTHER" id="PTHR48418">
    <property type="entry name" value="TRNA WYBUTOSINE-SYNTHESIZING PROTEIN 3"/>
    <property type="match status" value="1"/>
</dbReference>
<dbReference type="SUPFAM" id="SSF111278">
    <property type="entry name" value="SSo0622-like"/>
    <property type="match status" value="1"/>
</dbReference>
<evidence type="ECO:0000256" key="7">
    <source>
        <dbReference type="ARBA" id="ARBA00030554"/>
    </source>
</evidence>
<dbReference type="PANTHER" id="PTHR48418:SF1">
    <property type="entry name" value="TRNA WYBUTOSINE-SYNTHESIZING PROTEIN 3"/>
    <property type="match status" value="1"/>
</dbReference>
<proteinExistence type="inferred from homology"/>
<comment type="catalytic activity">
    <reaction evidence="8">
        <text>4-demethyl-7-[(3S)-3-amino-3-carboxypropyl]wyosine(37) in tRNA(Phe) + S-adenosyl-L-methionine = 7-[(3S)-3-amino-3-carboxypropyl]wyosine(37) in tRNA(Phe) + S-adenosyl-L-homocysteine + H(+)</text>
        <dbReference type="Rhea" id="RHEA:36635"/>
        <dbReference type="Rhea" id="RHEA-COMP:10378"/>
        <dbReference type="Rhea" id="RHEA-COMP:10379"/>
        <dbReference type="ChEBI" id="CHEBI:15378"/>
        <dbReference type="ChEBI" id="CHEBI:57856"/>
        <dbReference type="ChEBI" id="CHEBI:59789"/>
        <dbReference type="ChEBI" id="CHEBI:73543"/>
        <dbReference type="ChEBI" id="CHEBI:73550"/>
        <dbReference type="EC" id="2.1.1.282"/>
    </reaction>
</comment>
<reference evidence="10 11" key="1">
    <citation type="journal article" date="2015" name="BMC Genomics">
        <title>Gene expression during zombie ant biting behavior reflects the complexity underlying fungal parasitic behavioral manipulation.</title>
        <authorList>
            <person name="de Bekker C."/>
            <person name="Ohm R.A."/>
            <person name="Loreto R.G."/>
            <person name="Sebastian A."/>
            <person name="Albert I."/>
            <person name="Merrow M."/>
            <person name="Brachmann A."/>
            <person name="Hughes D.P."/>
        </authorList>
    </citation>
    <scope>NUCLEOTIDE SEQUENCE [LARGE SCALE GENOMIC DNA]</scope>
    <source>
        <strain evidence="10 11">SC16a</strain>
    </source>
</reference>
<dbReference type="AlphaFoldDB" id="A0A2A9PK30"/>
<comment type="similarity">
    <text evidence="1">Belongs to the TYW3 family.</text>
</comment>
<evidence type="ECO:0000256" key="8">
    <source>
        <dbReference type="ARBA" id="ARBA00049202"/>
    </source>
</evidence>
<evidence type="ECO:0000256" key="4">
    <source>
        <dbReference type="ARBA" id="ARBA00022679"/>
    </source>
</evidence>
<dbReference type="InterPro" id="IPR003827">
    <property type="entry name" value="tRNA_yW-synthesising"/>
</dbReference>
<keyword evidence="4" id="KW-0808">Transferase</keyword>
<dbReference type="GO" id="GO:0032259">
    <property type="term" value="P:methylation"/>
    <property type="evidence" value="ECO:0007669"/>
    <property type="project" value="UniProtKB-KW"/>
</dbReference>
<gene>
    <name evidence="10" type="ORF">XA68_17877</name>
</gene>
<evidence type="ECO:0000256" key="6">
    <source>
        <dbReference type="ARBA" id="ARBA00022694"/>
    </source>
</evidence>
<evidence type="ECO:0000259" key="9">
    <source>
        <dbReference type="Pfam" id="PF02676"/>
    </source>
</evidence>
<keyword evidence="6" id="KW-0819">tRNA processing</keyword>
<keyword evidence="3" id="KW-0489">Methyltransferase</keyword>
<keyword evidence="5" id="KW-0949">S-adenosyl-L-methionine</keyword>
<dbReference type="InterPro" id="IPR036602">
    <property type="entry name" value="tRNA_yW-synthesising-like_sf"/>
</dbReference>
<dbReference type="Gene3D" id="3.30.1960.10">
    <property type="entry name" value="tRNA wybutosine-synthesizing-like"/>
    <property type="match status" value="1"/>
</dbReference>
<feature type="domain" description="tRNA wybutosine-synthesizing protein" evidence="9">
    <location>
        <begin position="16"/>
        <end position="246"/>
    </location>
</feature>
<accession>A0A2A9PK30</accession>
<evidence type="ECO:0000256" key="2">
    <source>
        <dbReference type="ARBA" id="ARBA00012750"/>
    </source>
</evidence>
<dbReference type="Proteomes" id="UP000037136">
    <property type="component" value="Unassembled WGS sequence"/>
</dbReference>
<dbReference type="Pfam" id="PF02676">
    <property type="entry name" value="TYW3"/>
    <property type="match status" value="1"/>
</dbReference>
<name>A0A2A9PK30_OPHUN</name>